<feature type="region of interest" description="Disordered" evidence="1">
    <location>
        <begin position="50"/>
        <end position="71"/>
    </location>
</feature>
<accession>A0A9W9Z8M2</accession>
<dbReference type="AlphaFoldDB" id="A0A9W9Z8M2"/>
<reference evidence="2" key="1">
    <citation type="submission" date="2023-01" db="EMBL/GenBank/DDBJ databases">
        <title>Genome assembly of the deep-sea coral Lophelia pertusa.</title>
        <authorList>
            <person name="Herrera S."/>
            <person name="Cordes E."/>
        </authorList>
    </citation>
    <scope>NUCLEOTIDE SEQUENCE</scope>
    <source>
        <strain evidence="2">USNM1676648</strain>
        <tissue evidence="2">Polyp</tissue>
    </source>
</reference>
<gene>
    <name evidence="2" type="ORF">OS493_030391</name>
</gene>
<evidence type="ECO:0000313" key="2">
    <source>
        <dbReference type="EMBL" id="KAJ7377191.1"/>
    </source>
</evidence>
<name>A0A9W9Z8M2_9CNID</name>
<comment type="caution">
    <text evidence="2">The sequence shown here is derived from an EMBL/GenBank/DDBJ whole genome shotgun (WGS) entry which is preliminary data.</text>
</comment>
<protein>
    <submittedName>
        <fullName evidence="2">Uncharacterized protein</fullName>
    </submittedName>
</protein>
<feature type="compositionally biased region" description="Low complexity" evidence="1">
    <location>
        <begin position="52"/>
        <end position="68"/>
    </location>
</feature>
<dbReference type="Proteomes" id="UP001163046">
    <property type="component" value="Unassembled WGS sequence"/>
</dbReference>
<sequence length="244" mass="27584">MMFVMTLRKHALALISHQQESRNLFFINVLESLRKVNESLSRVVNMLQSPNSGEASSASAISSTALPPSSDPSTSNIFVVHQRLFDNAAVWTNSRVNQIAAAMRFRPDSFSCKRLTDQPLSNVISVCQSCSSQLKLLFRRREAFSLPMMIAVGGEEKNCIQEWINSINNLLDMMLGPDHLEFEQTLVTKYCIVSPHSVPEYEYDHQKWENKFTLGQKSQSPCKTSEMPKPPRKLPKLLVVQASH</sequence>
<evidence type="ECO:0000313" key="3">
    <source>
        <dbReference type="Proteomes" id="UP001163046"/>
    </source>
</evidence>
<keyword evidence="3" id="KW-1185">Reference proteome</keyword>
<organism evidence="2 3">
    <name type="scientific">Desmophyllum pertusum</name>
    <dbReference type="NCBI Taxonomy" id="174260"/>
    <lineage>
        <taxon>Eukaryota</taxon>
        <taxon>Metazoa</taxon>
        <taxon>Cnidaria</taxon>
        <taxon>Anthozoa</taxon>
        <taxon>Hexacorallia</taxon>
        <taxon>Scleractinia</taxon>
        <taxon>Caryophylliina</taxon>
        <taxon>Caryophylliidae</taxon>
        <taxon>Desmophyllum</taxon>
    </lineage>
</organism>
<dbReference type="EMBL" id="MU826382">
    <property type="protein sequence ID" value="KAJ7377191.1"/>
    <property type="molecule type" value="Genomic_DNA"/>
</dbReference>
<proteinExistence type="predicted"/>
<evidence type="ECO:0000256" key="1">
    <source>
        <dbReference type="SAM" id="MobiDB-lite"/>
    </source>
</evidence>